<reference evidence="1 2" key="1">
    <citation type="submission" date="2016-09" db="EMBL/GenBank/DDBJ databases">
        <title>Complete genome sequencing of Streptomyces lydicus 103 and metabolic pathways analysis of antibiotic biosynthesis.</title>
        <authorList>
            <person name="Jia N."/>
            <person name="Ding M.-Z."/>
            <person name="Gao F."/>
            <person name="Yuan Y.-J."/>
        </authorList>
    </citation>
    <scope>NUCLEOTIDE SEQUENCE [LARGE SCALE GENOMIC DNA]</scope>
    <source>
        <strain evidence="1 2">103</strain>
    </source>
</reference>
<sequence length="248" mass="27035">MTDSTITTPATGQQLRDGVPAFAEEVRRTGFVVMRKQELAGLISDEGLEELRGAWENLPVDTQVDGVGVYRERRYSRLRVDVDGDDTTFEVLPHAVFRQDSIPLWEGKDRVFEPVTENVLLSAGMRTLVGFNARMATAAGGTASWTAGVHLVRVVARADAEGLPTPEGRHRDGHSFVGLYLMRRDGVTGGVSTVYPNDGGDIVQTTLLQPLDSLFIDDNMITHEVSPIVPEGASGVRDMLMIDMNPVA</sequence>
<keyword evidence="2" id="KW-1185">Reference proteome</keyword>
<dbReference type="GO" id="GO:0051213">
    <property type="term" value="F:dioxygenase activity"/>
    <property type="evidence" value="ECO:0007669"/>
    <property type="project" value="InterPro"/>
</dbReference>
<dbReference type="AlphaFoldDB" id="A0A1D7VPL8"/>
<evidence type="ECO:0008006" key="3">
    <source>
        <dbReference type="Google" id="ProtNLM"/>
    </source>
</evidence>
<protein>
    <recommendedName>
        <fullName evidence="3">2OG-Fe dioxygenase family protein</fullName>
    </recommendedName>
</protein>
<dbReference type="KEGG" id="slc:SL103_22600"/>
<name>A0A1D7VPL8_9ACTN</name>
<dbReference type="Proteomes" id="UP000094094">
    <property type="component" value="Chromosome"/>
</dbReference>
<dbReference type="Gene3D" id="2.60.120.620">
    <property type="entry name" value="q2cbj1_9rhob like domain"/>
    <property type="match status" value="1"/>
</dbReference>
<evidence type="ECO:0000313" key="1">
    <source>
        <dbReference type="EMBL" id="AOP48654.1"/>
    </source>
</evidence>
<organism evidence="1 2">
    <name type="scientific">Streptomyces lydicus</name>
    <dbReference type="NCBI Taxonomy" id="47763"/>
    <lineage>
        <taxon>Bacteria</taxon>
        <taxon>Bacillati</taxon>
        <taxon>Actinomycetota</taxon>
        <taxon>Actinomycetes</taxon>
        <taxon>Kitasatosporales</taxon>
        <taxon>Streptomycetaceae</taxon>
        <taxon>Streptomyces</taxon>
    </lineage>
</organism>
<gene>
    <name evidence="1" type="ORF">SL103_22600</name>
</gene>
<dbReference type="RefSeq" id="WP_069570776.1">
    <property type="nucleotide sequence ID" value="NZ_CP017157.1"/>
</dbReference>
<dbReference type="EMBL" id="CP017157">
    <property type="protein sequence ID" value="AOP48654.1"/>
    <property type="molecule type" value="Genomic_DNA"/>
</dbReference>
<dbReference type="Pfam" id="PF10014">
    <property type="entry name" value="2OG-Fe_Oxy_2"/>
    <property type="match status" value="1"/>
</dbReference>
<dbReference type="InterPro" id="IPR018724">
    <property type="entry name" value="2OG-Fe_dioxygenase"/>
</dbReference>
<accession>A0A1D7VPL8</accession>
<evidence type="ECO:0000313" key="2">
    <source>
        <dbReference type="Proteomes" id="UP000094094"/>
    </source>
</evidence>
<dbReference type="OrthoDB" id="6681382at2"/>
<proteinExistence type="predicted"/>